<evidence type="ECO:0000313" key="1">
    <source>
        <dbReference type="EMBL" id="SDL04674.1"/>
    </source>
</evidence>
<dbReference type="AlphaFoldDB" id="A0A1G9GVP8"/>
<evidence type="ECO:0000313" key="2">
    <source>
        <dbReference type="Proteomes" id="UP000198662"/>
    </source>
</evidence>
<gene>
    <name evidence="1" type="ORF">SAMN05216298_2452</name>
</gene>
<name>A0A1G9GVP8_9ACTN</name>
<organism evidence="1 2">
    <name type="scientific">Glycomyces sambucus</name>
    <dbReference type="NCBI Taxonomy" id="380244"/>
    <lineage>
        <taxon>Bacteria</taxon>
        <taxon>Bacillati</taxon>
        <taxon>Actinomycetota</taxon>
        <taxon>Actinomycetes</taxon>
        <taxon>Glycomycetales</taxon>
        <taxon>Glycomycetaceae</taxon>
        <taxon>Glycomyces</taxon>
    </lineage>
</organism>
<accession>A0A1G9GVP8</accession>
<proteinExistence type="predicted"/>
<protein>
    <submittedName>
        <fullName evidence="1">Uncharacterized protein</fullName>
    </submittedName>
</protein>
<reference evidence="2" key="1">
    <citation type="submission" date="2016-10" db="EMBL/GenBank/DDBJ databases">
        <authorList>
            <person name="Varghese N."/>
            <person name="Submissions S."/>
        </authorList>
    </citation>
    <scope>NUCLEOTIDE SEQUENCE [LARGE SCALE GENOMIC DNA]</scope>
    <source>
        <strain evidence="2">CGMCC 4.3147</strain>
    </source>
</reference>
<sequence>MSVTGEVYDVTVNLVDGEKVTLKFRTEAELNGFHETLGSGRLFTTLIGDEMVSIFPGGITTVKVRIRATRVSY</sequence>
<dbReference type="Proteomes" id="UP000198662">
    <property type="component" value="Unassembled WGS sequence"/>
</dbReference>
<dbReference type="EMBL" id="FNGF01000003">
    <property type="protein sequence ID" value="SDL04674.1"/>
    <property type="molecule type" value="Genomic_DNA"/>
</dbReference>
<keyword evidence="2" id="KW-1185">Reference proteome</keyword>
<dbReference type="STRING" id="380244.SAMN05216298_2452"/>